<evidence type="ECO:0000259" key="1">
    <source>
        <dbReference type="Pfam" id="PF01909"/>
    </source>
</evidence>
<evidence type="ECO:0000313" key="3">
    <source>
        <dbReference type="Proteomes" id="UP001172155"/>
    </source>
</evidence>
<comment type="caution">
    <text evidence="2">The sequence shown here is derived from an EMBL/GenBank/DDBJ whole genome shotgun (WGS) entry which is preliminary data.</text>
</comment>
<dbReference type="InterPro" id="IPR043519">
    <property type="entry name" value="NT_sf"/>
</dbReference>
<dbReference type="AlphaFoldDB" id="A0AA40F7I7"/>
<dbReference type="Gene3D" id="3.30.460.10">
    <property type="entry name" value="Beta Polymerase, domain 2"/>
    <property type="match status" value="1"/>
</dbReference>
<dbReference type="SUPFAM" id="SSF81301">
    <property type="entry name" value="Nucleotidyltransferase"/>
    <property type="match status" value="1"/>
</dbReference>
<organism evidence="2 3">
    <name type="scientific">Schizothecium vesticola</name>
    <dbReference type="NCBI Taxonomy" id="314040"/>
    <lineage>
        <taxon>Eukaryota</taxon>
        <taxon>Fungi</taxon>
        <taxon>Dikarya</taxon>
        <taxon>Ascomycota</taxon>
        <taxon>Pezizomycotina</taxon>
        <taxon>Sordariomycetes</taxon>
        <taxon>Sordariomycetidae</taxon>
        <taxon>Sordariales</taxon>
        <taxon>Schizotheciaceae</taxon>
        <taxon>Schizothecium</taxon>
    </lineage>
</organism>
<evidence type="ECO:0000313" key="2">
    <source>
        <dbReference type="EMBL" id="KAK0752645.1"/>
    </source>
</evidence>
<dbReference type="GO" id="GO:0016779">
    <property type="term" value="F:nucleotidyltransferase activity"/>
    <property type="evidence" value="ECO:0007669"/>
    <property type="project" value="InterPro"/>
</dbReference>
<sequence length="227" mass="25832">MFPHHAESIEVIENHFLADPKVQALILTGSIAHGFQAAESDVDALIVLSEEDYQQHVDAGNMTVVLHDVTTHPGGYLDGKYTSLSFIKQVVEICRKRERQRRFRAQLEIWTWYTGEAIKKKNKYLLHTAVGKLILFGGRLILSHNELLYPYHKWFIRVLEGAPQKPEGLMACIDDLASEPTLDKVQAFASLIKGFQDWPTGPHRFGATFIEDSELNWLHVKTPVEDI</sequence>
<proteinExistence type="predicted"/>
<dbReference type="InterPro" id="IPR002934">
    <property type="entry name" value="Polymerase_NTP_transf_dom"/>
</dbReference>
<dbReference type="EMBL" id="JAUKUD010000002">
    <property type="protein sequence ID" value="KAK0752645.1"/>
    <property type="molecule type" value="Genomic_DNA"/>
</dbReference>
<accession>A0AA40F7I7</accession>
<dbReference type="Proteomes" id="UP001172155">
    <property type="component" value="Unassembled WGS sequence"/>
</dbReference>
<gene>
    <name evidence="2" type="ORF">B0T18DRAFT_436606</name>
</gene>
<reference evidence="2" key="1">
    <citation type="submission" date="2023-06" db="EMBL/GenBank/DDBJ databases">
        <title>Genome-scale phylogeny and comparative genomics of the fungal order Sordariales.</title>
        <authorList>
            <consortium name="Lawrence Berkeley National Laboratory"/>
            <person name="Hensen N."/>
            <person name="Bonometti L."/>
            <person name="Westerberg I."/>
            <person name="Brannstrom I.O."/>
            <person name="Guillou S."/>
            <person name="Cros-Aarteil S."/>
            <person name="Calhoun S."/>
            <person name="Haridas S."/>
            <person name="Kuo A."/>
            <person name="Mondo S."/>
            <person name="Pangilinan J."/>
            <person name="Riley R."/>
            <person name="LaButti K."/>
            <person name="Andreopoulos B."/>
            <person name="Lipzen A."/>
            <person name="Chen C."/>
            <person name="Yanf M."/>
            <person name="Daum C."/>
            <person name="Ng V."/>
            <person name="Clum A."/>
            <person name="Steindorff A."/>
            <person name="Ohm R."/>
            <person name="Martin F."/>
            <person name="Silar P."/>
            <person name="Natvig D."/>
            <person name="Lalanne C."/>
            <person name="Gautier V."/>
            <person name="Ament-velasquez S.L."/>
            <person name="Kruys A."/>
            <person name="Hutchinson M.I."/>
            <person name="Powell A.J."/>
            <person name="Barry K."/>
            <person name="Miller A.N."/>
            <person name="Grigoriev I.V."/>
            <person name="Debuchy R."/>
            <person name="Gladieux P."/>
            <person name="Thoren M.H."/>
            <person name="Johannesson H."/>
        </authorList>
    </citation>
    <scope>NUCLEOTIDE SEQUENCE</scope>
    <source>
        <strain evidence="2">SMH3187-1</strain>
    </source>
</reference>
<feature type="domain" description="Polymerase nucleotidyl transferase" evidence="1">
    <location>
        <begin position="19"/>
        <end position="54"/>
    </location>
</feature>
<protein>
    <recommendedName>
        <fullName evidence="1">Polymerase nucleotidyl transferase domain-containing protein</fullName>
    </recommendedName>
</protein>
<name>A0AA40F7I7_9PEZI</name>
<keyword evidence="3" id="KW-1185">Reference proteome</keyword>
<dbReference type="Pfam" id="PF01909">
    <property type="entry name" value="NTP_transf_2"/>
    <property type="match status" value="1"/>
</dbReference>